<dbReference type="SUPFAM" id="SSF53328">
    <property type="entry name" value="Formyltransferase"/>
    <property type="match status" value="1"/>
</dbReference>
<dbReference type="PANTHER" id="PTHR11138:SF5">
    <property type="entry name" value="METHIONYL-TRNA FORMYLTRANSFERASE, MITOCHONDRIAL"/>
    <property type="match status" value="1"/>
</dbReference>
<comment type="function">
    <text evidence="5">Attaches a formyl group to the free amino group of methionyl-tRNA(fMet). The formyl group appears to play a dual role in the initiator identity of N-formylmethionyl-tRNA by promoting its recognition by IF2 and preventing the misappropriation of this tRNA by the elongation apparatus.</text>
</comment>
<dbReference type="RefSeq" id="WP_008459810.1">
    <property type="nucleotide sequence ID" value="NZ_AZDU01000002.1"/>
</dbReference>
<comment type="catalytic activity">
    <reaction evidence="5">
        <text>L-methionyl-tRNA(fMet) + (6R)-10-formyltetrahydrofolate = N-formyl-L-methionyl-tRNA(fMet) + (6S)-5,6,7,8-tetrahydrofolate + H(+)</text>
        <dbReference type="Rhea" id="RHEA:24380"/>
        <dbReference type="Rhea" id="RHEA-COMP:9952"/>
        <dbReference type="Rhea" id="RHEA-COMP:9953"/>
        <dbReference type="ChEBI" id="CHEBI:15378"/>
        <dbReference type="ChEBI" id="CHEBI:57453"/>
        <dbReference type="ChEBI" id="CHEBI:78530"/>
        <dbReference type="ChEBI" id="CHEBI:78844"/>
        <dbReference type="ChEBI" id="CHEBI:195366"/>
        <dbReference type="EC" id="2.1.2.9"/>
    </reaction>
</comment>
<dbReference type="InterPro" id="IPR044135">
    <property type="entry name" value="Met-tRNA-FMT_C"/>
</dbReference>
<dbReference type="PATRIC" id="fig|1293597.4.peg.693"/>
<dbReference type="InterPro" id="IPR001555">
    <property type="entry name" value="GART_AS"/>
</dbReference>
<evidence type="ECO:0000256" key="2">
    <source>
        <dbReference type="ARBA" id="ARBA00012261"/>
    </source>
</evidence>
<evidence type="ECO:0000259" key="7">
    <source>
        <dbReference type="Pfam" id="PF02911"/>
    </source>
</evidence>
<gene>
    <name evidence="5" type="primary">fmt</name>
    <name evidence="8" type="ORF">FC20_GL000622</name>
</gene>
<feature type="domain" description="Formyl transferase C-terminal" evidence="7">
    <location>
        <begin position="205"/>
        <end position="301"/>
    </location>
</feature>
<keyword evidence="3 5" id="KW-0808">Transferase</keyword>
<dbReference type="Proteomes" id="UP000051074">
    <property type="component" value="Unassembled WGS sequence"/>
</dbReference>
<protein>
    <recommendedName>
        <fullName evidence="2 5">Methionyl-tRNA formyltransferase</fullName>
        <ecNumber evidence="2 5">2.1.2.9</ecNumber>
    </recommendedName>
</protein>
<dbReference type="InterPro" id="IPR005793">
    <property type="entry name" value="Formyl_trans_C"/>
</dbReference>
<dbReference type="HAMAP" id="MF_00182">
    <property type="entry name" value="Formyl_trans"/>
    <property type="match status" value="1"/>
</dbReference>
<accession>K0NRW3</accession>
<name>K0NRW3_9LACO</name>
<evidence type="ECO:0000256" key="1">
    <source>
        <dbReference type="ARBA" id="ARBA00010699"/>
    </source>
</evidence>
<evidence type="ECO:0000256" key="5">
    <source>
        <dbReference type="HAMAP-Rule" id="MF_00182"/>
    </source>
</evidence>
<sequence length="315" mass="34100">MNSVIFLGTPAFGATVLEGLIKAGYDIKAVVTQPDKKVGRKQKIVYSPVKELALKYALPLYQPVRLSKSDDLNALMAIQPDFLITAAFGQFLPTRFLKTAKIAAVNVHGSLLPKYRGGAPIQYAVRNGDAETGVTIMEMVKEMDAGDMYAQAKLPIGPDETSGEVFEKLAPLGRDLLLETLPKIASGEIVKKPQDPSQVVFSPTIEKSEERIPLTLTAQEAKNLIRALNPDPGAYLVVQGKRLKVWAAEVAEDNTSLLAGCLVSNQGRFAISFADSTVLNLTEVQPVGKKAMKVKDFLNGQGKKFNAGDQIVDED</sequence>
<organism evidence="8 9">
    <name type="scientific">Lactobacillus equicursoris DSM 19284 = JCM 14600 = CIP 110162</name>
    <dbReference type="NCBI Taxonomy" id="1293597"/>
    <lineage>
        <taxon>Bacteria</taxon>
        <taxon>Bacillati</taxon>
        <taxon>Bacillota</taxon>
        <taxon>Bacilli</taxon>
        <taxon>Lactobacillales</taxon>
        <taxon>Lactobacillaceae</taxon>
        <taxon>Lactobacillus</taxon>
    </lineage>
</organism>
<evidence type="ECO:0000256" key="3">
    <source>
        <dbReference type="ARBA" id="ARBA00022679"/>
    </source>
</evidence>
<feature type="binding site" evidence="5">
    <location>
        <begin position="110"/>
        <end position="113"/>
    </location>
    <ligand>
        <name>(6S)-5,6,7,8-tetrahydrofolate</name>
        <dbReference type="ChEBI" id="CHEBI:57453"/>
    </ligand>
</feature>
<reference evidence="8 9" key="1">
    <citation type="journal article" date="2015" name="Genome Announc.">
        <title>Expanding the biotechnology potential of lactobacilli through comparative genomics of 213 strains and associated genera.</title>
        <authorList>
            <person name="Sun Z."/>
            <person name="Harris H.M."/>
            <person name="McCann A."/>
            <person name="Guo C."/>
            <person name="Argimon S."/>
            <person name="Zhang W."/>
            <person name="Yang X."/>
            <person name="Jeffery I.B."/>
            <person name="Cooney J.C."/>
            <person name="Kagawa T.F."/>
            <person name="Liu W."/>
            <person name="Song Y."/>
            <person name="Salvetti E."/>
            <person name="Wrobel A."/>
            <person name="Rasinkangas P."/>
            <person name="Parkhill J."/>
            <person name="Rea M.C."/>
            <person name="O'Sullivan O."/>
            <person name="Ritari J."/>
            <person name="Douillard F.P."/>
            <person name="Paul Ross R."/>
            <person name="Yang R."/>
            <person name="Briner A.E."/>
            <person name="Felis G.E."/>
            <person name="de Vos W.M."/>
            <person name="Barrangou R."/>
            <person name="Klaenhammer T.R."/>
            <person name="Caufield P.W."/>
            <person name="Cui Y."/>
            <person name="Zhang H."/>
            <person name="O'Toole P.W."/>
        </authorList>
    </citation>
    <scope>NUCLEOTIDE SEQUENCE [LARGE SCALE GENOMIC DNA]</scope>
    <source>
        <strain evidence="8 9">DSM 19284</strain>
    </source>
</reference>
<dbReference type="Pfam" id="PF02911">
    <property type="entry name" value="Formyl_trans_C"/>
    <property type="match status" value="1"/>
</dbReference>
<evidence type="ECO:0000259" key="6">
    <source>
        <dbReference type="Pfam" id="PF00551"/>
    </source>
</evidence>
<evidence type="ECO:0000313" key="8">
    <source>
        <dbReference type="EMBL" id="KRL03727.1"/>
    </source>
</evidence>
<evidence type="ECO:0000313" key="9">
    <source>
        <dbReference type="Proteomes" id="UP000051074"/>
    </source>
</evidence>
<evidence type="ECO:0000256" key="4">
    <source>
        <dbReference type="ARBA" id="ARBA00022917"/>
    </source>
</evidence>
<dbReference type="Gene3D" id="3.40.50.12230">
    <property type="match status" value="1"/>
</dbReference>
<dbReference type="InterPro" id="IPR005794">
    <property type="entry name" value="Fmt"/>
</dbReference>
<keyword evidence="4 5" id="KW-0648">Protein biosynthesis</keyword>
<dbReference type="EMBL" id="AZDU01000002">
    <property type="protein sequence ID" value="KRL03727.1"/>
    <property type="molecule type" value="Genomic_DNA"/>
</dbReference>
<dbReference type="eggNOG" id="COG0223">
    <property type="taxonomic scope" value="Bacteria"/>
</dbReference>
<dbReference type="GO" id="GO:0005829">
    <property type="term" value="C:cytosol"/>
    <property type="evidence" value="ECO:0007669"/>
    <property type="project" value="TreeGrafter"/>
</dbReference>
<dbReference type="SUPFAM" id="SSF50486">
    <property type="entry name" value="FMT C-terminal domain-like"/>
    <property type="match status" value="1"/>
</dbReference>
<dbReference type="CDD" id="cd08646">
    <property type="entry name" value="FMT_core_Met-tRNA-FMT_N"/>
    <property type="match status" value="1"/>
</dbReference>
<dbReference type="CDD" id="cd08704">
    <property type="entry name" value="Met_tRNA_FMT_C"/>
    <property type="match status" value="1"/>
</dbReference>
<dbReference type="InterPro" id="IPR041711">
    <property type="entry name" value="Met-tRNA-FMT_N"/>
</dbReference>
<dbReference type="GO" id="GO:0004479">
    <property type="term" value="F:methionyl-tRNA formyltransferase activity"/>
    <property type="evidence" value="ECO:0007669"/>
    <property type="project" value="UniProtKB-UniRule"/>
</dbReference>
<dbReference type="EC" id="2.1.2.9" evidence="2 5"/>
<keyword evidence="9" id="KW-1185">Reference proteome</keyword>
<comment type="caution">
    <text evidence="8">The sequence shown here is derived from an EMBL/GenBank/DDBJ whole genome shotgun (WGS) entry which is preliminary data.</text>
</comment>
<proteinExistence type="inferred from homology"/>
<dbReference type="PROSITE" id="PS00373">
    <property type="entry name" value="GART"/>
    <property type="match status" value="1"/>
</dbReference>
<dbReference type="InterPro" id="IPR002376">
    <property type="entry name" value="Formyl_transf_N"/>
</dbReference>
<dbReference type="InterPro" id="IPR036477">
    <property type="entry name" value="Formyl_transf_N_sf"/>
</dbReference>
<feature type="domain" description="Formyl transferase N-terminal" evidence="6">
    <location>
        <begin position="4"/>
        <end position="180"/>
    </location>
</feature>
<dbReference type="PANTHER" id="PTHR11138">
    <property type="entry name" value="METHIONYL-TRNA FORMYLTRANSFERASE"/>
    <property type="match status" value="1"/>
</dbReference>
<comment type="similarity">
    <text evidence="1 5">Belongs to the Fmt family.</text>
</comment>
<dbReference type="InterPro" id="IPR011034">
    <property type="entry name" value="Formyl_transferase-like_C_sf"/>
</dbReference>
<dbReference type="NCBIfam" id="TIGR00460">
    <property type="entry name" value="fmt"/>
    <property type="match status" value="1"/>
</dbReference>
<dbReference type="AlphaFoldDB" id="K0NRW3"/>
<dbReference type="Pfam" id="PF00551">
    <property type="entry name" value="Formyl_trans_N"/>
    <property type="match status" value="1"/>
</dbReference>
<dbReference type="STRING" id="1293597.FC20_GL000622"/>